<evidence type="ECO:0000313" key="2">
    <source>
        <dbReference type="Proteomes" id="UP000009081"/>
    </source>
</evidence>
<reference evidence="1 2" key="1">
    <citation type="journal article" date="2009" name="PLoS ONE">
        <title>Methylobacterium genome sequences: a reference blueprint to investigate microbial metabolism of C1 compounds from natural and industrial sources.</title>
        <authorList>
            <person name="Vuilleumier S."/>
            <person name="Chistoserdova L."/>
            <person name="Lee M.-C."/>
            <person name="Bringel F."/>
            <person name="Lajus A."/>
            <person name="Zhou Y."/>
            <person name="Gourion B."/>
            <person name="Barbe V."/>
            <person name="Chang J."/>
            <person name="Cruveiller S."/>
            <person name="Dossat C."/>
            <person name="Gillett W."/>
            <person name="Gruffaz C."/>
            <person name="Haugen E."/>
            <person name="Hourcade E."/>
            <person name="Levy R."/>
            <person name="Mangenot S."/>
            <person name="Muller E."/>
            <person name="Nadalig T."/>
            <person name="Pagni M."/>
            <person name="Penny C."/>
            <person name="Peyraud R."/>
            <person name="Robinson D.G."/>
            <person name="Roche D."/>
            <person name="Rouy Z."/>
            <person name="Saenampechek C."/>
            <person name="Salvignol G."/>
            <person name="Vallenet D."/>
            <person name="Wu Z."/>
            <person name="Marx C.J."/>
            <person name="Vorholt J.A."/>
            <person name="Olson M.V."/>
            <person name="Kaul R."/>
            <person name="Weissenbach J."/>
            <person name="Medigue C."/>
            <person name="Lidstrom M.E."/>
        </authorList>
    </citation>
    <scope>NUCLEOTIDE SEQUENCE [LARGE SCALE GENOMIC DNA]</scope>
    <source>
        <strain evidence="2">ATCC 14718 / DSM 1338 / JCM 2805 / NCIMB 9133 / AM1</strain>
    </source>
</reference>
<protein>
    <submittedName>
        <fullName evidence="1">Uncharacterized protein</fullName>
    </submittedName>
</protein>
<accession>C5B5G4</accession>
<dbReference type="EMBL" id="CP001511">
    <property type="protein sequence ID" value="ACS43696.1"/>
    <property type="molecule type" value="Genomic_DNA"/>
</dbReference>
<proteinExistence type="predicted"/>
<dbReference type="Proteomes" id="UP000009081">
    <property type="component" value="Plasmid megaplasmid"/>
</dbReference>
<name>C5B5G4_METEA</name>
<organism evidence="1 2">
    <name type="scientific">Methylorubrum extorquens (strain ATCC 14718 / DSM 1338 / JCM 2805 / NCIMB 9133 / AM1)</name>
    <name type="common">Methylobacterium extorquens</name>
    <dbReference type="NCBI Taxonomy" id="272630"/>
    <lineage>
        <taxon>Bacteria</taxon>
        <taxon>Pseudomonadati</taxon>
        <taxon>Pseudomonadota</taxon>
        <taxon>Alphaproteobacteria</taxon>
        <taxon>Hyphomicrobiales</taxon>
        <taxon>Methylobacteriaceae</taxon>
        <taxon>Methylorubrum</taxon>
    </lineage>
</organism>
<dbReference type="AlphaFoldDB" id="C5B5G4"/>
<keyword evidence="1" id="KW-0614">Plasmid</keyword>
<dbReference type="KEGG" id="mea:Mex_2p0859"/>
<sequence length="248" mass="27297">MPGMRTETRITYGFRDASTGALVRISTSSNGPHPYACGENRYSLSGDENDPVFEIADPRQAAIILATDTPWYNSDAESPSWGDFKGKGPLLPVRFELVETFDERYRDPVETTHSTVEAVLPRTILMDRLSSSRRAVAVLARRYFGSLPPEGTNNVEMAAFSVPADLSFDDLAGALLMREGERMSAGTVLDVAAVPEDYPVSGRDPLDLPSDRQAVLVLFDAWHSRPDPVDYATWERVQDADTASSPRP</sequence>
<geneLocation type="plasmid" evidence="1 2">
    <name>megaplasmid</name>
</geneLocation>
<keyword evidence="2" id="KW-1185">Reference proteome</keyword>
<dbReference type="HOGENOM" id="CLU_1119141_0_0_5"/>
<gene>
    <name evidence="1" type="ordered locus">MexAM1_META2p0859</name>
</gene>
<evidence type="ECO:0000313" key="1">
    <source>
        <dbReference type="EMBL" id="ACS43696.1"/>
    </source>
</evidence>